<dbReference type="Gene3D" id="3.40.50.300">
    <property type="entry name" value="P-loop containing nucleotide triphosphate hydrolases"/>
    <property type="match status" value="1"/>
</dbReference>
<dbReference type="Gene3D" id="3.40.50.10810">
    <property type="entry name" value="Tandem AAA-ATPase domain"/>
    <property type="match status" value="1"/>
</dbReference>
<comment type="caution">
    <text evidence="5">The sequence shown here is derived from an EMBL/GenBank/DDBJ whole genome shotgun (WGS) entry which is preliminary data.</text>
</comment>
<keyword evidence="5" id="KW-0067">ATP-binding</keyword>
<dbReference type="SMART" id="SM00487">
    <property type="entry name" value="DEXDc"/>
    <property type="match status" value="1"/>
</dbReference>
<dbReference type="CDD" id="cd17919">
    <property type="entry name" value="DEXHc_Snf"/>
    <property type="match status" value="1"/>
</dbReference>
<dbReference type="GO" id="GO:0016787">
    <property type="term" value="F:hydrolase activity"/>
    <property type="evidence" value="ECO:0007669"/>
    <property type="project" value="UniProtKB-KW"/>
</dbReference>
<evidence type="ECO:0000259" key="3">
    <source>
        <dbReference type="PROSITE" id="PS51192"/>
    </source>
</evidence>
<feature type="region of interest" description="Disordered" evidence="2">
    <location>
        <begin position="807"/>
        <end position="827"/>
    </location>
</feature>
<protein>
    <submittedName>
        <fullName evidence="5">DEAD/DEAH box helicase</fullName>
    </submittedName>
</protein>
<keyword evidence="1" id="KW-0378">Hydrolase</keyword>
<dbReference type="RefSeq" id="WP_282592426.1">
    <property type="nucleotide sequence ID" value="NZ_JAPAAF010000023.1"/>
</dbReference>
<gene>
    <name evidence="5" type="ORF">N2K84_13900</name>
</gene>
<dbReference type="SMART" id="SM00490">
    <property type="entry name" value="HELICc"/>
    <property type="match status" value="1"/>
</dbReference>
<dbReference type="InterPro" id="IPR027417">
    <property type="entry name" value="P-loop_NTPase"/>
</dbReference>
<organism evidence="5 6">
    <name type="scientific">Gaoshiqia sediminis</name>
    <dbReference type="NCBI Taxonomy" id="2986998"/>
    <lineage>
        <taxon>Bacteria</taxon>
        <taxon>Pseudomonadati</taxon>
        <taxon>Bacteroidota</taxon>
        <taxon>Bacteroidia</taxon>
        <taxon>Marinilabiliales</taxon>
        <taxon>Prolixibacteraceae</taxon>
        <taxon>Gaoshiqia</taxon>
    </lineage>
</organism>
<dbReference type="EMBL" id="JAPAAF010000023">
    <property type="protein sequence ID" value="MCW0483832.1"/>
    <property type="molecule type" value="Genomic_DNA"/>
</dbReference>
<evidence type="ECO:0000256" key="2">
    <source>
        <dbReference type="SAM" id="MobiDB-lite"/>
    </source>
</evidence>
<evidence type="ECO:0000313" key="5">
    <source>
        <dbReference type="EMBL" id="MCW0483832.1"/>
    </source>
</evidence>
<dbReference type="InterPro" id="IPR049730">
    <property type="entry name" value="SNF2/RAD54-like_C"/>
</dbReference>
<sequence length="883" mass="101314">MEIHKIIFQQKLKLANLLNKQELALGEIIFNNGQCQVLSQSASRYELIVSQESKNKVDEITLDIEESGIIVPKIGNNGAGWDKSSYACLLQVESEMHLLDAKERLEHKKYTREGMIKRVLKERQQKAEKAAYRIQWADNIYGDHLLTNEKGIGYKIFLRDFESETGYSNSMDSRLNKLGTSKHIMFAFDALKENKELFDKLDKTFPFIEIYCDPLNHYKISWYYPGKLPVEEHLLISRYFKKNSFIEDDKITGLLNFMDEAAQSPRICIRPEVSEKIEAAFEKKALEDLQETIAPDFSKIKADLYDYQKEGIRFALFRKTAIIADEMGLGKTIQAIGTAILKKEIFGFTKTLVVCPASLKEQWKKEVEKFSDEKALVVSGTPDEREQQYKDGRYFFFIINYETVLRDQVAINNAGIDFLVLDEAQRAKNYETQTASSLKRIEAKHKLAITGTPIENKLIDIFSIMGILDPEFFGPLWEFSYQHCLFDPDKHNKINGYYNLQKLNKRLEEVLIRREKRKVIDQLPNLRQINVPVELSPLQADYHASYAKGLAQIIRKKFLTPYDLKRMQLLLTNMRMVCDSSYLIDEKTNESPKLEELRHILLGELDVPNKNMKIIIFSEWVKVHKLIGKLLRDNNIGFVELNGSIPVPSRGELIRKFESNPQYKVFLSTEAGGSGLNLQIADTLINFELPWNPAKKNQRIGRIDRIGQKSNKLTVFNFISRNSIEQQIASGLLVKQSLFDGVLGSDARTNFVDFSTKGRSQFIQQLEEFVSETERKRPDEDLGAELFQEESIPETEKLAANEIDFSGDDTEQQEELPEVSAGNNGSTYSIQSKELETVMNSGMQFLSGLFKMATGKEMGMENQTIQVNKETGEVTMKFKLPIS</sequence>
<dbReference type="InterPro" id="IPR000330">
    <property type="entry name" value="SNF2_N"/>
</dbReference>
<evidence type="ECO:0000259" key="4">
    <source>
        <dbReference type="PROSITE" id="PS51194"/>
    </source>
</evidence>
<dbReference type="CDD" id="cd18793">
    <property type="entry name" value="SF2_C_SNF"/>
    <property type="match status" value="1"/>
</dbReference>
<dbReference type="GO" id="GO:0004386">
    <property type="term" value="F:helicase activity"/>
    <property type="evidence" value="ECO:0007669"/>
    <property type="project" value="UniProtKB-KW"/>
</dbReference>
<dbReference type="InterPro" id="IPR014001">
    <property type="entry name" value="Helicase_ATP-bd"/>
</dbReference>
<dbReference type="InterPro" id="IPR001650">
    <property type="entry name" value="Helicase_C-like"/>
</dbReference>
<dbReference type="InterPro" id="IPR038718">
    <property type="entry name" value="SNF2-like_sf"/>
</dbReference>
<feature type="compositionally biased region" description="Acidic residues" evidence="2">
    <location>
        <begin position="807"/>
        <end position="817"/>
    </location>
</feature>
<dbReference type="Proteomes" id="UP001163821">
    <property type="component" value="Unassembled WGS sequence"/>
</dbReference>
<keyword evidence="5" id="KW-0347">Helicase</keyword>
<dbReference type="Pfam" id="PF00271">
    <property type="entry name" value="Helicase_C"/>
    <property type="match status" value="1"/>
</dbReference>
<dbReference type="PROSITE" id="PS51194">
    <property type="entry name" value="HELICASE_CTER"/>
    <property type="match status" value="1"/>
</dbReference>
<evidence type="ECO:0000256" key="1">
    <source>
        <dbReference type="ARBA" id="ARBA00022801"/>
    </source>
</evidence>
<accession>A0AA41Y9N0</accession>
<dbReference type="GO" id="GO:0005524">
    <property type="term" value="F:ATP binding"/>
    <property type="evidence" value="ECO:0007669"/>
    <property type="project" value="InterPro"/>
</dbReference>
<dbReference type="Pfam" id="PF00176">
    <property type="entry name" value="SNF2-rel_dom"/>
    <property type="match status" value="1"/>
</dbReference>
<dbReference type="AlphaFoldDB" id="A0AA41Y9N0"/>
<keyword evidence="6" id="KW-1185">Reference proteome</keyword>
<dbReference type="SUPFAM" id="SSF52540">
    <property type="entry name" value="P-loop containing nucleoside triphosphate hydrolases"/>
    <property type="match status" value="2"/>
</dbReference>
<proteinExistence type="predicted"/>
<name>A0AA41Y9N0_9BACT</name>
<reference evidence="5" key="1">
    <citation type="submission" date="2022-10" db="EMBL/GenBank/DDBJ databases">
        <title>Gaoshiqiia sediminis gen. nov., sp. nov., isolated from coastal sediment.</title>
        <authorList>
            <person name="Yu W.X."/>
            <person name="Mu D.S."/>
            <person name="Du J.Z."/>
            <person name="Liang Y.Q."/>
        </authorList>
    </citation>
    <scope>NUCLEOTIDE SEQUENCE</scope>
    <source>
        <strain evidence="5">A06</strain>
    </source>
</reference>
<dbReference type="PROSITE" id="PS51192">
    <property type="entry name" value="HELICASE_ATP_BIND_1"/>
    <property type="match status" value="1"/>
</dbReference>
<keyword evidence="5" id="KW-0547">Nucleotide-binding</keyword>
<evidence type="ECO:0000313" key="6">
    <source>
        <dbReference type="Proteomes" id="UP001163821"/>
    </source>
</evidence>
<feature type="domain" description="Helicase C-terminal" evidence="4">
    <location>
        <begin position="593"/>
        <end position="799"/>
    </location>
</feature>
<dbReference type="PANTHER" id="PTHR10799">
    <property type="entry name" value="SNF2/RAD54 HELICASE FAMILY"/>
    <property type="match status" value="1"/>
</dbReference>
<feature type="domain" description="Helicase ATP-binding" evidence="3">
    <location>
        <begin position="312"/>
        <end position="471"/>
    </location>
</feature>